<sequence length="168" mass="18526">MYSSSRSQDDLTPPAPPPSPCHENFRRQPRNDYFAGIAIQLVFNGKRAKKFTVDPPEGGQELSDSDGSSIGASSIFSDHSSNDDNSSIGTEACKEDSADIKRINFRGVIPGGEVPSGDEHSWQPPPMIQYAYSSTLEYHLNDAGEWLRSLLTLHTSLYDSQLTLMMRS</sequence>
<organism evidence="2 3">
    <name type="scientific">Exophiala mesophila</name>
    <name type="common">Black yeast-like fungus</name>
    <dbReference type="NCBI Taxonomy" id="212818"/>
    <lineage>
        <taxon>Eukaryota</taxon>
        <taxon>Fungi</taxon>
        <taxon>Dikarya</taxon>
        <taxon>Ascomycota</taxon>
        <taxon>Pezizomycotina</taxon>
        <taxon>Eurotiomycetes</taxon>
        <taxon>Chaetothyriomycetidae</taxon>
        <taxon>Chaetothyriales</taxon>
        <taxon>Herpotrichiellaceae</taxon>
        <taxon>Exophiala</taxon>
    </lineage>
</organism>
<dbReference type="AlphaFoldDB" id="A0A438N3N2"/>
<evidence type="ECO:0000256" key="1">
    <source>
        <dbReference type="SAM" id="MobiDB-lite"/>
    </source>
</evidence>
<proteinExistence type="predicted"/>
<accession>A0A438N3N2</accession>
<dbReference type="OrthoDB" id="4161521at2759"/>
<dbReference type="VEuPathDB" id="FungiDB:PV10_03850"/>
<evidence type="ECO:0000313" key="2">
    <source>
        <dbReference type="EMBL" id="RVX70289.1"/>
    </source>
</evidence>
<feature type="region of interest" description="Disordered" evidence="1">
    <location>
        <begin position="1"/>
        <end position="29"/>
    </location>
</feature>
<evidence type="ECO:0000313" key="3">
    <source>
        <dbReference type="Proteomes" id="UP000288859"/>
    </source>
</evidence>
<name>A0A438N3N2_EXOME</name>
<feature type="region of interest" description="Disordered" evidence="1">
    <location>
        <begin position="50"/>
        <end position="94"/>
    </location>
</feature>
<dbReference type="Proteomes" id="UP000288859">
    <property type="component" value="Unassembled WGS sequence"/>
</dbReference>
<protein>
    <submittedName>
        <fullName evidence="2">Uncharacterized protein</fullName>
    </submittedName>
</protein>
<gene>
    <name evidence="2" type="ORF">B0A52_05622</name>
</gene>
<feature type="compositionally biased region" description="Low complexity" evidence="1">
    <location>
        <begin position="65"/>
        <end position="88"/>
    </location>
</feature>
<reference evidence="2 3" key="1">
    <citation type="submission" date="2017-03" db="EMBL/GenBank/DDBJ databases">
        <title>Genomes of endolithic fungi from Antarctica.</title>
        <authorList>
            <person name="Coleine C."/>
            <person name="Masonjones S."/>
            <person name="Stajich J.E."/>
        </authorList>
    </citation>
    <scope>NUCLEOTIDE SEQUENCE [LARGE SCALE GENOMIC DNA]</scope>
    <source>
        <strain evidence="2 3">CCFEE 6314</strain>
    </source>
</reference>
<dbReference type="EMBL" id="NAJM01000024">
    <property type="protein sequence ID" value="RVX70289.1"/>
    <property type="molecule type" value="Genomic_DNA"/>
</dbReference>
<comment type="caution">
    <text evidence="2">The sequence shown here is derived from an EMBL/GenBank/DDBJ whole genome shotgun (WGS) entry which is preliminary data.</text>
</comment>